<dbReference type="EMBL" id="BLIP01000001">
    <property type="protein sequence ID" value="GFE24362.1"/>
    <property type="molecule type" value="Genomic_DNA"/>
</dbReference>
<gene>
    <name evidence="2" type="ORF">Sliba_48150</name>
</gene>
<sequence length="103" mass="10944">MAAKTSDRPVTVVPRAHGRGLDAPAGYRADHGARLSLPTWVPSWAVGEQNLGPNLDLLDNETPGWRVPAATAAGCPADRRRCGAWDTRAQEAPNGPGTDPPRR</sequence>
<evidence type="ECO:0000313" key="3">
    <source>
        <dbReference type="Proteomes" id="UP000429552"/>
    </source>
</evidence>
<name>A0A640TN71_STRNI</name>
<evidence type="ECO:0000256" key="1">
    <source>
        <dbReference type="SAM" id="MobiDB-lite"/>
    </source>
</evidence>
<reference evidence="2 3" key="1">
    <citation type="submission" date="2019-12" db="EMBL/GenBank/DDBJ databases">
        <title>Whole genome shotgun sequence of Streptomyces libani subsp. libani NBRC 13452.</title>
        <authorList>
            <person name="Ichikawa N."/>
            <person name="Kimura A."/>
            <person name="Kitahashi Y."/>
            <person name="Komaki H."/>
            <person name="Tamura T."/>
        </authorList>
    </citation>
    <scope>NUCLEOTIDE SEQUENCE [LARGE SCALE GENOMIC DNA]</scope>
    <source>
        <strain evidence="2 3">NBRC 13452</strain>
    </source>
</reference>
<feature type="region of interest" description="Disordered" evidence="1">
    <location>
        <begin position="1"/>
        <end position="25"/>
    </location>
</feature>
<feature type="region of interest" description="Disordered" evidence="1">
    <location>
        <begin position="84"/>
        <end position="103"/>
    </location>
</feature>
<dbReference type="AlphaFoldDB" id="A0A640TN71"/>
<comment type="caution">
    <text evidence="2">The sequence shown here is derived from an EMBL/GenBank/DDBJ whole genome shotgun (WGS) entry which is preliminary data.</text>
</comment>
<protein>
    <submittedName>
        <fullName evidence="2">Uncharacterized protein</fullName>
    </submittedName>
</protein>
<accession>A0A640TN71</accession>
<dbReference type="Proteomes" id="UP000429552">
    <property type="component" value="Unassembled WGS sequence"/>
</dbReference>
<organism evidence="2 3">
    <name type="scientific">Streptomyces nigrescens</name>
    <dbReference type="NCBI Taxonomy" id="1920"/>
    <lineage>
        <taxon>Bacteria</taxon>
        <taxon>Bacillati</taxon>
        <taxon>Actinomycetota</taxon>
        <taxon>Actinomycetes</taxon>
        <taxon>Kitasatosporales</taxon>
        <taxon>Streptomycetaceae</taxon>
        <taxon>Streptomyces</taxon>
    </lineage>
</organism>
<proteinExistence type="predicted"/>
<evidence type="ECO:0000313" key="2">
    <source>
        <dbReference type="EMBL" id="GFE24362.1"/>
    </source>
</evidence>